<dbReference type="RefSeq" id="WP_181320117.1">
    <property type="nucleotide sequence ID" value="NZ_PYAX01000003.1"/>
</dbReference>
<dbReference type="GO" id="GO:0006629">
    <property type="term" value="P:lipid metabolic process"/>
    <property type="evidence" value="ECO:0007669"/>
    <property type="project" value="InterPro"/>
</dbReference>
<comment type="caution">
    <text evidence="1">The sequence shown here is derived from an EMBL/GenBank/DDBJ whole genome shotgun (WGS) entry which is preliminary data.</text>
</comment>
<gene>
    <name evidence="1" type="ORF">B0I31_103782</name>
</gene>
<dbReference type="Proteomes" id="UP000241118">
    <property type="component" value="Unassembled WGS sequence"/>
</dbReference>
<keyword evidence="2" id="KW-1185">Reference proteome</keyword>
<organism evidence="1 2">
    <name type="scientific">Saccharothrix carnea</name>
    <dbReference type="NCBI Taxonomy" id="1280637"/>
    <lineage>
        <taxon>Bacteria</taxon>
        <taxon>Bacillati</taxon>
        <taxon>Actinomycetota</taxon>
        <taxon>Actinomycetes</taxon>
        <taxon>Pseudonocardiales</taxon>
        <taxon>Pseudonocardiaceae</taxon>
        <taxon>Saccharothrix</taxon>
    </lineage>
</organism>
<dbReference type="GO" id="GO:0008374">
    <property type="term" value="F:O-acyltransferase activity"/>
    <property type="evidence" value="ECO:0007669"/>
    <property type="project" value="InterPro"/>
</dbReference>
<dbReference type="InterPro" id="IPR029058">
    <property type="entry name" value="AB_hydrolase_fold"/>
</dbReference>
<dbReference type="InterPro" id="IPR003386">
    <property type="entry name" value="LACT/PDAT_acylTrfase"/>
</dbReference>
<keyword evidence="1" id="KW-0012">Acyltransferase</keyword>
<reference evidence="1 2" key="1">
    <citation type="submission" date="2018-03" db="EMBL/GenBank/DDBJ databases">
        <title>Genomic Encyclopedia of Type Strains, Phase III (KMG-III): the genomes of soil and plant-associated and newly described type strains.</title>
        <authorList>
            <person name="Whitman W."/>
        </authorList>
    </citation>
    <scope>NUCLEOTIDE SEQUENCE [LARGE SCALE GENOMIC DNA]</scope>
    <source>
        <strain evidence="1 2">CGMCC 4.7097</strain>
    </source>
</reference>
<dbReference type="AlphaFoldDB" id="A0A2P8IEY9"/>
<keyword evidence="1" id="KW-0808">Transferase</keyword>
<dbReference type="EMBL" id="PYAX01000003">
    <property type="protein sequence ID" value="PSL57022.1"/>
    <property type="molecule type" value="Genomic_DNA"/>
</dbReference>
<evidence type="ECO:0000313" key="2">
    <source>
        <dbReference type="Proteomes" id="UP000241118"/>
    </source>
</evidence>
<protein>
    <submittedName>
        <fullName evidence="1">Lecithin:cholesterol acyltransferase</fullName>
    </submittedName>
</protein>
<proteinExistence type="predicted"/>
<accession>A0A2P8IEY9</accession>
<evidence type="ECO:0000313" key="1">
    <source>
        <dbReference type="EMBL" id="PSL57022.1"/>
    </source>
</evidence>
<dbReference type="Pfam" id="PF02450">
    <property type="entry name" value="LCAT"/>
    <property type="match status" value="1"/>
</dbReference>
<dbReference type="Gene3D" id="3.40.50.1820">
    <property type="entry name" value="alpha/beta hydrolase"/>
    <property type="match status" value="1"/>
</dbReference>
<sequence>MSTARLYVVVPGIGGSVLERPGGVPLWGRVGTTASAVLHPAGLEMAQEVVPVGLMPSTSVCSWTLVPGYDRLVQGLMNSLRLGPADVDVARPDRAPSPEASVLLFPYDFRQSMAVNAERLRLEVDRRAAGRRVVVVAHSMGGLVAQWWWAVLGGHAVCDRLVTVGTPHRGAPKALDWLLNGIRLGPSPIAEGTSRLLGAASGVLAQWDSTWELLPRYPAVLEGGVARYPHQVSVAPESFRRRAEAAYQRHLLLEKHHAAVLRSDASLRRRTMVFYSSGHATPGRAVVDGSRVRVERGDAEWLPGKGWEGGDGTVPAIAVTPVEDGQQADEPLVDGRTWSPDTHMRIASTPGLVEYVTRFDAASLAAVRGEPNPAVPWVAFDQDEVWAVGEHVEIRATLRGADPSGVRARFRLFPEHGGPAELDVRRDGQTWASVVLGAPAGVHRVRVELDHVPGVDRVVGETQFGVVPL</sequence>
<name>A0A2P8IEY9_SACCR</name>
<dbReference type="SUPFAM" id="SSF53474">
    <property type="entry name" value="alpha/beta-Hydrolases"/>
    <property type="match status" value="1"/>
</dbReference>